<gene>
    <name evidence="4" type="ORF">B0T11DRAFT_330113</name>
</gene>
<dbReference type="EMBL" id="JAGPXD010000004">
    <property type="protein sequence ID" value="KAH7358296.1"/>
    <property type="molecule type" value="Genomic_DNA"/>
</dbReference>
<feature type="compositionally biased region" description="Low complexity" evidence="1">
    <location>
        <begin position="172"/>
        <end position="188"/>
    </location>
</feature>
<evidence type="ECO:0000256" key="2">
    <source>
        <dbReference type="SAM" id="Phobius"/>
    </source>
</evidence>
<organism evidence="4 5">
    <name type="scientific">Plectosphaerella cucumerina</name>
    <dbReference type="NCBI Taxonomy" id="40658"/>
    <lineage>
        <taxon>Eukaryota</taxon>
        <taxon>Fungi</taxon>
        <taxon>Dikarya</taxon>
        <taxon>Ascomycota</taxon>
        <taxon>Pezizomycotina</taxon>
        <taxon>Sordariomycetes</taxon>
        <taxon>Hypocreomycetidae</taxon>
        <taxon>Glomerellales</taxon>
        <taxon>Plectosphaerellaceae</taxon>
        <taxon>Plectosphaerella</taxon>
    </lineage>
</organism>
<feature type="chain" id="PRO_5035437811" evidence="3">
    <location>
        <begin position="25"/>
        <end position="379"/>
    </location>
</feature>
<feature type="transmembrane region" description="Helical" evidence="2">
    <location>
        <begin position="204"/>
        <end position="229"/>
    </location>
</feature>
<reference evidence="4" key="1">
    <citation type="journal article" date="2021" name="Nat. Commun.">
        <title>Genetic determinants of endophytism in the Arabidopsis root mycobiome.</title>
        <authorList>
            <person name="Mesny F."/>
            <person name="Miyauchi S."/>
            <person name="Thiergart T."/>
            <person name="Pickel B."/>
            <person name="Atanasova L."/>
            <person name="Karlsson M."/>
            <person name="Huettel B."/>
            <person name="Barry K.W."/>
            <person name="Haridas S."/>
            <person name="Chen C."/>
            <person name="Bauer D."/>
            <person name="Andreopoulos W."/>
            <person name="Pangilinan J."/>
            <person name="LaButti K."/>
            <person name="Riley R."/>
            <person name="Lipzen A."/>
            <person name="Clum A."/>
            <person name="Drula E."/>
            <person name="Henrissat B."/>
            <person name="Kohler A."/>
            <person name="Grigoriev I.V."/>
            <person name="Martin F.M."/>
            <person name="Hacquard S."/>
        </authorList>
    </citation>
    <scope>NUCLEOTIDE SEQUENCE</scope>
    <source>
        <strain evidence="4">MPI-CAGE-AT-0016</strain>
    </source>
</reference>
<keyword evidence="3" id="KW-0732">Signal</keyword>
<keyword evidence="2" id="KW-1133">Transmembrane helix</keyword>
<sequence length="379" mass="38079">MTPSTTRKMALAALLAAAPALVLSQNSDATCYWPNRQAAPNDMLPCGGEGSDTLHSACCNQGWTCLSNGLCMPAGQDPANLADTGIIRGACTDQTWASPDCPRWCIDSEEIDNVNAVQPIRACPGSRDAFFCANGDDHGDCDEETDIIRFMGAQTVMTTIGVAASTSTPPITSGATTGSTDATGTSTSPAETGSGGDGGGPDPLAIGLGVGIGLGGLGLIIAGVFFFLWRRRGRKAAAAAAAAADGDAKEGGAVAGAEKAGLSSPGPDSVVTGSSELPTTLSSKIAEAPQDAMVVEAPEGDATVGRFEAPPNELRHEIATAEGIQGRHELMGSDVPIASPTDAGVSPVTQLSPGDTHSSPVGTVSPVSPSVISRKPVGH</sequence>
<keyword evidence="5" id="KW-1185">Reference proteome</keyword>
<evidence type="ECO:0000313" key="5">
    <source>
        <dbReference type="Proteomes" id="UP000813385"/>
    </source>
</evidence>
<comment type="caution">
    <text evidence="4">The sequence shown here is derived from an EMBL/GenBank/DDBJ whole genome shotgun (WGS) entry which is preliminary data.</text>
</comment>
<feature type="compositionally biased region" description="Polar residues" evidence="1">
    <location>
        <begin position="347"/>
        <end position="357"/>
    </location>
</feature>
<evidence type="ECO:0000313" key="4">
    <source>
        <dbReference type="EMBL" id="KAH7358296.1"/>
    </source>
</evidence>
<name>A0A8K0X1J1_9PEZI</name>
<accession>A0A8K0X1J1</accession>
<dbReference type="Proteomes" id="UP000813385">
    <property type="component" value="Unassembled WGS sequence"/>
</dbReference>
<evidence type="ECO:0000256" key="3">
    <source>
        <dbReference type="SAM" id="SignalP"/>
    </source>
</evidence>
<feature type="region of interest" description="Disordered" evidence="1">
    <location>
        <begin position="332"/>
        <end position="379"/>
    </location>
</feature>
<proteinExistence type="predicted"/>
<dbReference type="OrthoDB" id="5215637at2759"/>
<evidence type="ECO:0000256" key="1">
    <source>
        <dbReference type="SAM" id="MobiDB-lite"/>
    </source>
</evidence>
<feature type="region of interest" description="Disordered" evidence="1">
    <location>
        <begin position="164"/>
        <end position="200"/>
    </location>
</feature>
<protein>
    <submittedName>
        <fullName evidence="4">Uncharacterized protein</fullName>
    </submittedName>
</protein>
<feature type="signal peptide" evidence="3">
    <location>
        <begin position="1"/>
        <end position="24"/>
    </location>
</feature>
<dbReference type="AlphaFoldDB" id="A0A8K0X1J1"/>
<keyword evidence="2" id="KW-0472">Membrane</keyword>
<keyword evidence="2" id="KW-0812">Transmembrane</keyword>
<feature type="compositionally biased region" description="Low complexity" evidence="1">
    <location>
        <begin position="358"/>
        <end position="379"/>
    </location>
</feature>
<feature type="region of interest" description="Disordered" evidence="1">
    <location>
        <begin position="256"/>
        <end position="276"/>
    </location>
</feature>